<dbReference type="RefSeq" id="WP_382166262.1">
    <property type="nucleotide sequence ID" value="NZ_JBHTBR010000002.1"/>
</dbReference>
<keyword evidence="1" id="KW-1003">Cell membrane</keyword>
<protein>
    <recommendedName>
        <fullName evidence="1">SURF1-like protein</fullName>
    </recommendedName>
</protein>
<comment type="similarity">
    <text evidence="1">Belongs to the SURF1 family.</text>
</comment>
<name>A0ABW2IIW9_9PROT</name>
<dbReference type="Pfam" id="PF02104">
    <property type="entry name" value="SURF1"/>
    <property type="match status" value="1"/>
</dbReference>
<feature type="transmembrane region" description="Helical" evidence="1">
    <location>
        <begin position="195"/>
        <end position="215"/>
    </location>
</feature>
<proteinExistence type="inferred from homology"/>
<comment type="subcellular location">
    <subcellularLocation>
        <location evidence="1">Cell membrane</location>
        <topology evidence="1">Multi-pass membrane protein</topology>
    </subcellularLocation>
</comment>
<reference evidence="3" key="1">
    <citation type="journal article" date="2019" name="Int. J. Syst. Evol. Microbiol.">
        <title>The Global Catalogue of Microorganisms (GCM) 10K type strain sequencing project: providing services to taxonomists for standard genome sequencing and annotation.</title>
        <authorList>
            <consortium name="The Broad Institute Genomics Platform"/>
            <consortium name="The Broad Institute Genome Sequencing Center for Infectious Disease"/>
            <person name="Wu L."/>
            <person name="Ma J."/>
        </authorList>
    </citation>
    <scope>NUCLEOTIDE SEQUENCE [LARGE SCALE GENOMIC DNA]</scope>
    <source>
        <strain evidence="3">CCUG 51308</strain>
    </source>
</reference>
<organism evidence="2 3">
    <name type="scientific">Hirschia litorea</name>
    <dbReference type="NCBI Taxonomy" id="1199156"/>
    <lineage>
        <taxon>Bacteria</taxon>
        <taxon>Pseudomonadati</taxon>
        <taxon>Pseudomonadota</taxon>
        <taxon>Alphaproteobacteria</taxon>
        <taxon>Hyphomonadales</taxon>
        <taxon>Hyphomonadaceae</taxon>
        <taxon>Hirschia</taxon>
    </lineage>
</organism>
<dbReference type="CDD" id="cd06662">
    <property type="entry name" value="SURF1"/>
    <property type="match status" value="1"/>
</dbReference>
<dbReference type="Proteomes" id="UP001596492">
    <property type="component" value="Unassembled WGS sequence"/>
</dbReference>
<evidence type="ECO:0000313" key="2">
    <source>
        <dbReference type="EMBL" id="MFC7291066.1"/>
    </source>
</evidence>
<keyword evidence="1" id="KW-1133">Transmembrane helix</keyword>
<comment type="caution">
    <text evidence="2">The sequence shown here is derived from an EMBL/GenBank/DDBJ whole genome shotgun (WGS) entry which is preliminary data.</text>
</comment>
<sequence length="226" mass="25349">MTFRPFPILTIFSSVVLALLIWLGVWQWQRAEWKSGLIADYIAQAERGETDLATALCPPSENPMGKRVLPSSAVSTEWLRVFGQSTDGRPGWRVFTAIAAPPCVEGALLAETAFENYDGDVELIDTLRIVAMTQNRTSFSNTNAPEKNEWYWFDADAMEQSLFINGANVLNREYMLLASNGMPIHLTQTPPERHIGYSVTWFGMAIALIVLYGAFHIRAGRLRFSN</sequence>
<feature type="transmembrane region" description="Helical" evidence="1">
    <location>
        <begin position="6"/>
        <end position="25"/>
    </location>
</feature>
<evidence type="ECO:0000256" key="1">
    <source>
        <dbReference type="RuleBase" id="RU363076"/>
    </source>
</evidence>
<dbReference type="InterPro" id="IPR002994">
    <property type="entry name" value="Surf1/Shy1"/>
</dbReference>
<evidence type="ECO:0000313" key="3">
    <source>
        <dbReference type="Proteomes" id="UP001596492"/>
    </source>
</evidence>
<gene>
    <name evidence="2" type="ORF">ACFQS8_05525</name>
</gene>
<dbReference type="PROSITE" id="PS50895">
    <property type="entry name" value="SURF1"/>
    <property type="match status" value="1"/>
</dbReference>
<keyword evidence="1" id="KW-0472">Membrane</keyword>
<keyword evidence="1" id="KW-0812">Transmembrane</keyword>
<keyword evidence="3" id="KW-1185">Reference proteome</keyword>
<dbReference type="EMBL" id="JBHTBR010000002">
    <property type="protein sequence ID" value="MFC7291066.1"/>
    <property type="molecule type" value="Genomic_DNA"/>
</dbReference>
<accession>A0ABW2IIW9</accession>